<keyword evidence="4" id="KW-0804">Transcription</keyword>
<dbReference type="Gramene" id="OE9A037143T1">
    <property type="protein sequence ID" value="OE9A037143C1"/>
    <property type="gene ID" value="OE9A037143"/>
</dbReference>
<dbReference type="HAMAP" id="MF_00408">
    <property type="entry name" value="TATA_bind_prot_arch"/>
    <property type="match status" value="1"/>
</dbReference>
<dbReference type="InterPro" id="IPR000814">
    <property type="entry name" value="TBP"/>
</dbReference>
<dbReference type="InterPro" id="IPR012295">
    <property type="entry name" value="TBP_dom_sf"/>
</dbReference>
<evidence type="ECO:0000256" key="1">
    <source>
        <dbReference type="ARBA" id="ARBA00004123"/>
    </source>
</evidence>
<dbReference type="Proteomes" id="UP000594638">
    <property type="component" value="Unassembled WGS sequence"/>
</dbReference>
<dbReference type="OrthoDB" id="863771at2759"/>
<dbReference type="PRINTS" id="PR00686">
    <property type="entry name" value="TIFACTORIID"/>
</dbReference>
<reference evidence="6 7" key="1">
    <citation type="submission" date="2019-12" db="EMBL/GenBank/DDBJ databases">
        <authorList>
            <person name="Alioto T."/>
            <person name="Alioto T."/>
            <person name="Gomez Garrido J."/>
        </authorList>
    </citation>
    <scope>NUCLEOTIDE SEQUENCE [LARGE SCALE GENOMIC DNA]</scope>
</reference>
<evidence type="ECO:0000256" key="3">
    <source>
        <dbReference type="ARBA" id="ARBA00023125"/>
    </source>
</evidence>
<dbReference type="GO" id="GO:0006352">
    <property type="term" value="P:DNA-templated transcription initiation"/>
    <property type="evidence" value="ECO:0007669"/>
    <property type="project" value="InterPro"/>
</dbReference>
<organism evidence="6 7">
    <name type="scientific">Olea europaea subsp. europaea</name>
    <dbReference type="NCBI Taxonomy" id="158383"/>
    <lineage>
        <taxon>Eukaryota</taxon>
        <taxon>Viridiplantae</taxon>
        <taxon>Streptophyta</taxon>
        <taxon>Embryophyta</taxon>
        <taxon>Tracheophyta</taxon>
        <taxon>Spermatophyta</taxon>
        <taxon>Magnoliopsida</taxon>
        <taxon>eudicotyledons</taxon>
        <taxon>Gunneridae</taxon>
        <taxon>Pentapetalae</taxon>
        <taxon>asterids</taxon>
        <taxon>lamiids</taxon>
        <taxon>Lamiales</taxon>
        <taxon>Oleaceae</taxon>
        <taxon>Oleeae</taxon>
        <taxon>Olea</taxon>
    </lineage>
</organism>
<evidence type="ECO:0000313" key="6">
    <source>
        <dbReference type="EMBL" id="CAA2983035.1"/>
    </source>
</evidence>
<dbReference type="InterPro" id="IPR033710">
    <property type="entry name" value="TBP_eukaryotic"/>
</dbReference>
<protein>
    <submittedName>
        <fullName evidence="6">TATA-box-binding isoform X2</fullName>
    </submittedName>
</protein>
<accession>A0A8S0RT84</accession>
<evidence type="ECO:0000313" key="7">
    <source>
        <dbReference type="Proteomes" id="UP000594638"/>
    </source>
</evidence>
<evidence type="ECO:0000256" key="2">
    <source>
        <dbReference type="ARBA" id="ARBA00005560"/>
    </source>
</evidence>
<evidence type="ECO:0000256" key="5">
    <source>
        <dbReference type="ARBA" id="ARBA00023242"/>
    </source>
</evidence>
<dbReference type="PROSITE" id="PS00351">
    <property type="entry name" value="TFIID"/>
    <property type="match status" value="1"/>
</dbReference>
<dbReference type="CDD" id="cd04516">
    <property type="entry name" value="TBP_eukaryotes"/>
    <property type="match status" value="1"/>
</dbReference>
<dbReference type="InterPro" id="IPR030491">
    <property type="entry name" value="TBP_CS"/>
</dbReference>
<gene>
    <name evidence="6" type="ORF">OLEA9_A037143</name>
</gene>
<dbReference type="GO" id="GO:0003677">
    <property type="term" value="F:DNA binding"/>
    <property type="evidence" value="ECO:0007669"/>
    <property type="project" value="UniProtKB-KW"/>
</dbReference>
<keyword evidence="3" id="KW-0238">DNA-binding</keyword>
<name>A0A8S0RT84_OLEEU</name>
<keyword evidence="5" id="KW-0539">Nucleus</keyword>
<dbReference type="AlphaFoldDB" id="A0A8S0RT84"/>
<keyword evidence="7" id="KW-1185">Reference proteome</keyword>
<sequence>MGDDHVLEAMEAMDFDKHPSGIVPIIQNIVSSVNLDCKLNLREIAQKARNTEYNPKRFTAVMMRIKEPKTTALIFASGKIVCTGAKTEQQSKLAAKKYARIIQKLGFPAKFKNFQIQNIVGSCDVKFAIRLELLSVSTHGVFASYEPELFPGLIYRMMNPKTVLLVFASGKIVIAGAKVKDEVYAAFEKFFPVLTQYRRK</sequence>
<dbReference type="PANTHER" id="PTHR10126">
    <property type="entry name" value="TATA-BOX BINDING PROTEIN"/>
    <property type="match status" value="1"/>
</dbReference>
<dbReference type="SUPFAM" id="SSF55945">
    <property type="entry name" value="TATA-box binding protein-like"/>
    <property type="match status" value="2"/>
</dbReference>
<comment type="subcellular location">
    <subcellularLocation>
        <location evidence="1">Nucleus</location>
    </subcellularLocation>
</comment>
<dbReference type="FunFam" id="3.30.310.10:FF:000002">
    <property type="entry name" value="TATA-box-binding protein 2"/>
    <property type="match status" value="1"/>
</dbReference>
<dbReference type="EMBL" id="CACTIH010003716">
    <property type="protein sequence ID" value="CAA2983035.1"/>
    <property type="molecule type" value="Genomic_DNA"/>
</dbReference>
<comment type="caution">
    <text evidence="6">The sequence shown here is derived from an EMBL/GenBank/DDBJ whole genome shotgun (WGS) entry which is preliminary data.</text>
</comment>
<dbReference type="GO" id="GO:0005634">
    <property type="term" value="C:nucleus"/>
    <property type="evidence" value="ECO:0007669"/>
    <property type="project" value="UniProtKB-SubCell"/>
</dbReference>
<proteinExistence type="inferred from homology"/>
<dbReference type="FunFam" id="3.30.310.10:FF:000001">
    <property type="entry name" value="TATA-box-binding protein 2"/>
    <property type="match status" value="1"/>
</dbReference>
<comment type="similarity">
    <text evidence="2">Belongs to the TBP family.</text>
</comment>
<evidence type="ECO:0000256" key="4">
    <source>
        <dbReference type="ARBA" id="ARBA00023163"/>
    </source>
</evidence>
<dbReference type="Pfam" id="PF00352">
    <property type="entry name" value="TBP"/>
    <property type="match status" value="2"/>
</dbReference>
<dbReference type="Gene3D" id="3.30.310.10">
    <property type="entry name" value="TATA-Binding Protein"/>
    <property type="match status" value="2"/>
</dbReference>